<protein>
    <submittedName>
        <fullName evidence="4">Exportin-5 (inferred by orthology to a human protein)</fullName>
    </submittedName>
</protein>
<dbReference type="Pfam" id="PF19273">
    <property type="entry name" value="Exportin-5"/>
    <property type="match status" value="2"/>
</dbReference>
<dbReference type="WBParaSite" id="NBR_0001691401-mRNA-1">
    <property type="protein sequence ID" value="NBR_0001691401-mRNA-1"/>
    <property type="gene ID" value="NBR_0001691401"/>
</dbReference>
<dbReference type="InterPro" id="IPR045065">
    <property type="entry name" value="XPO1/5"/>
</dbReference>
<feature type="domain" description="Exportin-5 C-terminal" evidence="1">
    <location>
        <begin position="527"/>
        <end position="765"/>
    </location>
</feature>
<gene>
    <name evidence="2" type="ORF">NBR_LOCUS16915</name>
</gene>
<dbReference type="GO" id="GO:0003723">
    <property type="term" value="F:RNA binding"/>
    <property type="evidence" value="ECO:0007669"/>
    <property type="project" value="TreeGrafter"/>
</dbReference>
<dbReference type="EMBL" id="UYSL01022464">
    <property type="protein sequence ID" value="VDL80510.1"/>
    <property type="molecule type" value="Genomic_DNA"/>
</dbReference>
<reference evidence="2 3" key="2">
    <citation type="submission" date="2018-11" db="EMBL/GenBank/DDBJ databases">
        <authorList>
            <consortium name="Pathogen Informatics"/>
        </authorList>
    </citation>
    <scope>NUCLEOTIDE SEQUENCE [LARGE SCALE GENOMIC DNA]</scope>
</reference>
<proteinExistence type="predicted"/>
<dbReference type="GO" id="GO:0005634">
    <property type="term" value="C:nucleus"/>
    <property type="evidence" value="ECO:0007669"/>
    <property type="project" value="TreeGrafter"/>
</dbReference>
<keyword evidence="3" id="KW-1185">Reference proteome</keyword>
<dbReference type="InterPro" id="IPR016024">
    <property type="entry name" value="ARM-type_fold"/>
</dbReference>
<dbReference type="AlphaFoldDB" id="A0A0N4YJ00"/>
<dbReference type="GO" id="GO:0042565">
    <property type="term" value="C:RNA nuclear export complex"/>
    <property type="evidence" value="ECO:0007669"/>
    <property type="project" value="TreeGrafter"/>
</dbReference>
<dbReference type="InterPro" id="IPR045478">
    <property type="entry name" value="Exportin-5_C"/>
</dbReference>
<name>A0A0N4YJ00_NIPBR</name>
<dbReference type="OMA" id="WNDSTIC"/>
<dbReference type="PANTHER" id="PTHR11223:SF3">
    <property type="entry name" value="EXPORTIN-5"/>
    <property type="match status" value="1"/>
</dbReference>
<evidence type="ECO:0000313" key="4">
    <source>
        <dbReference type="WBParaSite" id="NBR_0001691401-mRNA-1"/>
    </source>
</evidence>
<dbReference type="GO" id="GO:0006611">
    <property type="term" value="P:protein export from nucleus"/>
    <property type="evidence" value="ECO:0007669"/>
    <property type="project" value="InterPro"/>
</dbReference>
<dbReference type="InterPro" id="IPR011989">
    <property type="entry name" value="ARM-like"/>
</dbReference>
<accession>A0A0N4YJ00</accession>
<dbReference type="Proteomes" id="UP000271162">
    <property type="component" value="Unassembled WGS sequence"/>
</dbReference>
<feature type="domain" description="Exportin-5 C-terminal" evidence="1">
    <location>
        <begin position="128"/>
        <end position="256"/>
    </location>
</feature>
<dbReference type="SUPFAM" id="SSF48371">
    <property type="entry name" value="ARM repeat"/>
    <property type="match status" value="1"/>
</dbReference>
<dbReference type="GO" id="GO:0005737">
    <property type="term" value="C:cytoplasm"/>
    <property type="evidence" value="ECO:0007669"/>
    <property type="project" value="TreeGrafter"/>
</dbReference>
<dbReference type="Gene3D" id="1.25.10.10">
    <property type="entry name" value="Leucine-rich Repeat Variant"/>
    <property type="match status" value="2"/>
</dbReference>
<dbReference type="GO" id="GO:0005049">
    <property type="term" value="F:nuclear export signal receptor activity"/>
    <property type="evidence" value="ECO:0007669"/>
    <property type="project" value="InterPro"/>
</dbReference>
<sequence>MNSAIVDSMNDFITLALDTLDACHLDQSNVLAVKNILGWLTELCSCVSSGPLEDQLTRMVNILVRYLSTADGNIYEKAAQCLATLSARNREKTTHDTSTVISAFFREEVFTAILTVTSLAADGSQSSEQHYNFLKSLCEVLTTLGSFLSRVWTEKTPPANFGTYLSAIVAFFNHESLFLKLEACDVLLALSTHGTLRKDENLAQALRMVFPTALGAITKHGYPSENPPTTASQFANMDFDDDLEWHNCFSRFRMRVQLLFSENLEDHFSYLVSIFDELVLQRVLKDPYTVTEAEWEGMCKFAKNAITTAYERNIVGSEKDRLNAMRDTLVNLAMKVTDFTVMSEVFSLHSRFLLSYENDWTNLANYFALLKKTLVVSAGHKLLNRHVISLVLRAVQSFPLYFKQHVEDVVSLYSDVDGVISQMQMAQLLQVLAVLSNVIEDDPTRMKLLQMATGPCIEYLRSVDWTFENVSVFIKSYSFDIAPTDSAEQTSRSRIELRRALTCIQGIIQQVTAPSPLGAMLIPIFPTILRLTRNTILVALTSKFPEEFYSIGNLPLLLNGIVANIEAIPDFRVRFWNKKAWKSLVCDCPPAYWPSIKGFFERIVMHMHSRLERKWAEISHVDYDSEPTEEELFNEHLTCVLSRDYVVFLKFCYLANDVEEKKSLAMSALGEWLFENKIGLSPVIMTSFASLAFRDSNLAQKSLCLCKVLVEKLMHCYDDEVGVYMLVCSIRSLQVHGADEVAGSPLFGLLFHIYFCLVRAIISGDEVIFEKQKKDLARKLLKGAITLTVGEQHKKPVYLRPLPPIEKRRRMEDESDDNFGDIALLFAHKE</sequence>
<dbReference type="GO" id="GO:0006405">
    <property type="term" value="P:RNA export from nucleus"/>
    <property type="evidence" value="ECO:0007669"/>
    <property type="project" value="TreeGrafter"/>
</dbReference>
<organism evidence="4">
    <name type="scientific">Nippostrongylus brasiliensis</name>
    <name type="common">Rat hookworm</name>
    <dbReference type="NCBI Taxonomy" id="27835"/>
    <lineage>
        <taxon>Eukaryota</taxon>
        <taxon>Metazoa</taxon>
        <taxon>Ecdysozoa</taxon>
        <taxon>Nematoda</taxon>
        <taxon>Chromadorea</taxon>
        <taxon>Rhabditida</taxon>
        <taxon>Rhabditina</taxon>
        <taxon>Rhabditomorpha</taxon>
        <taxon>Strongyloidea</taxon>
        <taxon>Heligmosomidae</taxon>
        <taxon>Nippostrongylus</taxon>
    </lineage>
</organism>
<evidence type="ECO:0000313" key="2">
    <source>
        <dbReference type="EMBL" id="VDL80510.1"/>
    </source>
</evidence>
<evidence type="ECO:0000313" key="3">
    <source>
        <dbReference type="Proteomes" id="UP000271162"/>
    </source>
</evidence>
<evidence type="ECO:0000259" key="1">
    <source>
        <dbReference type="Pfam" id="PF19273"/>
    </source>
</evidence>
<dbReference type="PANTHER" id="PTHR11223">
    <property type="entry name" value="EXPORTIN 1/5"/>
    <property type="match status" value="1"/>
</dbReference>
<reference evidence="4" key="1">
    <citation type="submission" date="2017-02" db="UniProtKB">
        <authorList>
            <consortium name="WormBaseParasite"/>
        </authorList>
    </citation>
    <scope>IDENTIFICATION</scope>
</reference>
<dbReference type="STRING" id="27835.A0A0N4YJ00"/>